<feature type="binding site" evidence="14">
    <location>
        <position position="328"/>
    </location>
    <ligand>
        <name>Zn(2+)</name>
        <dbReference type="ChEBI" id="CHEBI:29105"/>
    </ligand>
</feature>
<evidence type="ECO:0000256" key="3">
    <source>
        <dbReference type="ARBA" id="ARBA00022723"/>
    </source>
</evidence>
<evidence type="ECO:0000256" key="7">
    <source>
        <dbReference type="ARBA" id="ARBA00023054"/>
    </source>
</evidence>
<keyword evidence="10" id="KW-0539">Nucleus</keyword>
<dbReference type="KEGG" id="tnl:113492935"/>
<keyword evidence="8 13" id="KW-0238">DNA-binding</keyword>
<dbReference type="Gene3D" id="6.20.210.20">
    <property type="entry name" value="THAP domain"/>
    <property type="match status" value="2"/>
</dbReference>
<comment type="subcellular location">
    <subcellularLocation>
        <location evidence="1">Nucleus</location>
        <location evidence="1">Nucleoplasm</location>
    </subcellularLocation>
</comment>
<dbReference type="GO" id="GO:0005654">
    <property type="term" value="C:nucleoplasm"/>
    <property type="evidence" value="ECO:0007669"/>
    <property type="project" value="UniProtKB-SubCell"/>
</dbReference>
<evidence type="ECO:0000256" key="8">
    <source>
        <dbReference type="ARBA" id="ARBA00023125"/>
    </source>
</evidence>
<dbReference type="Gene3D" id="3.40.1800.20">
    <property type="match status" value="1"/>
</dbReference>
<dbReference type="InterPro" id="IPR038441">
    <property type="entry name" value="THAP_Znf_sf"/>
</dbReference>
<evidence type="ECO:0000256" key="11">
    <source>
        <dbReference type="ARBA" id="ARBA00023306"/>
    </source>
</evidence>
<evidence type="ECO:0000256" key="10">
    <source>
        <dbReference type="ARBA" id="ARBA00023242"/>
    </source>
</evidence>
<evidence type="ECO:0000313" key="20">
    <source>
        <dbReference type="RefSeq" id="XP_026726468.1"/>
    </source>
</evidence>
<keyword evidence="7" id="KW-0175">Coiled coil</keyword>
<dbReference type="Pfam" id="PF07776">
    <property type="entry name" value="zf-AD"/>
    <property type="match status" value="1"/>
</dbReference>
<sequence length="748" mass="84913">MPQCCAVPMCANKTGGHKFPMRDKSRLKQWLVAVRRDKFTPSQNSRVCKNHFTADDYELPKDSVLEKPRPVLKKTAVPSQFPWSEKSSSHPKKKVRNQRRLARNENKNRVQVLFKDETTKDDTSLLHTYCEVENEFEEKQRETGVKCDSGKGSPIKKEVSKKNESPLESNENHAKENQPIENKKLRDRSVRLRNRKAFLANRKCSVPQCNTRPSNEVSLHQCPNNAAVRDEWAEALKVSRQCIKNLVACSLHFAKTDFVQSKSAGSRVLKPNAVPSRNLPQRKRVVVPVKEKPPKKTFKPSDRPKTMSDQGDGDPDVQEENLQECRACLKKLDDKTSTCNVFQAWSLSWTGMEATIAEDLAKLANVEISVTDRHSKVICSPCYQSLLSAAKFAANVRSCDLLLRQRFTDEIDMERVWPKPIQVDKNLNGSVFTNTLDVEIKQEVLSDEELTDAFNASGAENAYVETELSNLDIKIEPEEMVEPPPMNITINGTISLNPLNSEAKALTNGTDIYHDNQLLEVAVKQEPISEEEELEQGVPLECLLCTKSFKSVSGLKAHVIAQHSYKSVKRKSDGSVSPMKKCIDIYQCMICRRSFKTPTDLMVHETCHNKHSCYGCTKKFDSFEQLTRHRKLCRAFTKAMPRVRTLEDVKRSLPEPQPLIEEEETLVVEIENRIEIPIEADSEMKDATSDSIQGAEPKQDDETLLVEIKEEVDSNMKLHLEIHSAESEKEKEMADTDMQVETLTNDDS</sequence>
<dbReference type="GeneID" id="113492935"/>
<keyword evidence="6" id="KW-0805">Transcription regulation</keyword>
<evidence type="ECO:0000256" key="4">
    <source>
        <dbReference type="ARBA" id="ARBA00022771"/>
    </source>
</evidence>
<dbReference type="SMART" id="SM00980">
    <property type="entry name" value="THAP"/>
    <property type="match status" value="2"/>
</dbReference>
<keyword evidence="4 12" id="KW-0863">Zinc-finger</keyword>
<dbReference type="SMART" id="SM00692">
    <property type="entry name" value="DM3"/>
    <property type="match status" value="2"/>
</dbReference>
<protein>
    <submittedName>
        <fullName evidence="20">Uncharacterized protein LOC113492935 isoform X1</fullName>
    </submittedName>
</protein>
<evidence type="ECO:0000256" key="5">
    <source>
        <dbReference type="ARBA" id="ARBA00022833"/>
    </source>
</evidence>
<evidence type="ECO:0000259" key="18">
    <source>
        <dbReference type="PROSITE" id="PS51915"/>
    </source>
</evidence>
<dbReference type="InterPro" id="IPR026516">
    <property type="entry name" value="THAP1/10"/>
</dbReference>
<feature type="compositionally biased region" description="Polar residues" evidence="15">
    <location>
        <begin position="77"/>
        <end position="86"/>
    </location>
</feature>
<evidence type="ECO:0000259" key="17">
    <source>
        <dbReference type="PROSITE" id="PS50950"/>
    </source>
</evidence>
<feature type="region of interest" description="Disordered" evidence="15">
    <location>
        <begin position="76"/>
        <end position="109"/>
    </location>
</feature>
<dbReference type="SMART" id="SM00868">
    <property type="entry name" value="zf-AD"/>
    <property type="match status" value="1"/>
</dbReference>
<dbReference type="PANTHER" id="PTHR46600">
    <property type="entry name" value="THAP DOMAIN-CONTAINING"/>
    <property type="match status" value="1"/>
</dbReference>
<dbReference type="RefSeq" id="XP_026726468.1">
    <property type="nucleotide sequence ID" value="XM_026870667.1"/>
</dbReference>
<feature type="domain" description="THAP-type" evidence="17">
    <location>
        <begin position="1"/>
        <end position="81"/>
    </location>
</feature>
<dbReference type="PROSITE" id="PS50157">
    <property type="entry name" value="ZINC_FINGER_C2H2_2"/>
    <property type="match status" value="2"/>
</dbReference>
<dbReference type="Pfam" id="PF05485">
    <property type="entry name" value="THAP"/>
    <property type="match status" value="2"/>
</dbReference>
<feature type="domain" description="C2H2-type" evidence="16">
    <location>
        <begin position="586"/>
        <end position="608"/>
    </location>
</feature>
<dbReference type="GO" id="GO:0008270">
    <property type="term" value="F:zinc ion binding"/>
    <property type="evidence" value="ECO:0007669"/>
    <property type="project" value="UniProtKB-UniRule"/>
</dbReference>
<evidence type="ECO:0000256" key="14">
    <source>
        <dbReference type="PROSITE-ProRule" id="PRU01263"/>
    </source>
</evidence>
<dbReference type="PROSITE" id="PS00028">
    <property type="entry name" value="ZINC_FINGER_C2H2_1"/>
    <property type="match status" value="2"/>
</dbReference>
<feature type="compositionally biased region" description="Basic residues" evidence="15">
    <location>
        <begin position="89"/>
        <end position="101"/>
    </location>
</feature>
<feature type="region of interest" description="Disordered" evidence="15">
    <location>
        <begin position="683"/>
        <end position="702"/>
    </location>
</feature>
<dbReference type="OrthoDB" id="7471835at2759"/>
<gene>
    <name evidence="20" type="primary">LOC113492935</name>
</gene>
<dbReference type="InterPro" id="IPR012934">
    <property type="entry name" value="Znf_AD"/>
</dbReference>
<feature type="region of interest" description="Disordered" evidence="15">
    <location>
        <begin position="724"/>
        <end position="748"/>
    </location>
</feature>
<evidence type="ECO:0000256" key="13">
    <source>
        <dbReference type="PROSITE-ProRule" id="PRU00309"/>
    </source>
</evidence>
<dbReference type="PROSITE" id="PS50950">
    <property type="entry name" value="ZF_THAP"/>
    <property type="match status" value="2"/>
</dbReference>
<evidence type="ECO:0000256" key="2">
    <source>
        <dbReference type="ARBA" id="ARBA00006177"/>
    </source>
</evidence>
<dbReference type="InterPro" id="IPR006612">
    <property type="entry name" value="THAP_Znf"/>
</dbReference>
<proteinExistence type="inferred from homology"/>
<feature type="region of interest" description="Disordered" evidence="15">
    <location>
        <begin position="288"/>
        <end position="317"/>
    </location>
</feature>
<feature type="binding site" evidence="14">
    <location>
        <position position="379"/>
    </location>
    <ligand>
        <name>Zn(2+)</name>
        <dbReference type="ChEBI" id="CHEBI:29105"/>
    </ligand>
</feature>
<dbReference type="Gene3D" id="3.30.160.60">
    <property type="entry name" value="Classic Zinc Finger"/>
    <property type="match status" value="1"/>
</dbReference>
<evidence type="ECO:0000256" key="12">
    <source>
        <dbReference type="PROSITE-ProRule" id="PRU00042"/>
    </source>
</evidence>
<keyword evidence="5 14" id="KW-0862">Zinc</keyword>
<feature type="region of interest" description="Disordered" evidence="15">
    <location>
        <begin position="141"/>
        <end position="189"/>
    </location>
</feature>
<dbReference type="InParanoid" id="A0A7E5VDU1"/>
<dbReference type="SUPFAM" id="SSF57716">
    <property type="entry name" value="Glucocorticoid receptor-like (DNA-binding domain)"/>
    <property type="match status" value="3"/>
</dbReference>
<feature type="compositionally biased region" description="Basic and acidic residues" evidence="15">
    <location>
        <begin position="289"/>
        <end position="306"/>
    </location>
</feature>
<name>A0A7E5VDU1_TRINI</name>
<dbReference type="InterPro" id="IPR013087">
    <property type="entry name" value="Znf_C2H2_type"/>
</dbReference>
<dbReference type="SMART" id="SM00355">
    <property type="entry name" value="ZnF_C2H2"/>
    <property type="match status" value="3"/>
</dbReference>
<keyword evidence="11" id="KW-0131">Cell cycle</keyword>
<evidence type="ECO:0000259" key="16">
    <source>
        <dbReference type="PROSITE" id="PS50157"/>
    </source>
</evidence>
<feature type="binding site" evidence="14">
    <location>
        <position position="382"/>
    </location>
    <ligand>
        <name>Zn(2+)</name>
        <dbReference type="ChEBI" id="CHEBI:29105"/>
    </ligand>
</feature>
<feature type="domain" description="THAP-type" evidence="17">
    <location>
        <begin position="199"/>
        <end position="278"/>
    </location>
</feature>
<dbReference type="PANTHER" id="PTHR46600:SF1">
    <property type="entry name" value="THAP DOMAIN-CONTAINING PROTEIN 1"/>
    <property type="match status" value="1"/>
</dbReference>
<evidence type="ECO:0000256" key="15">
    <source>
        <dbReference type="SAM" id="MobiDB-lite"/>
    </source>
</evidence>
<comment type="similarity">
    <text evidence="2">Belongs to the THAP1 family.</text>
</comment>
<dbReference type="InterPro" id="IPR036236">
    <property type="entry name" value="Znf_C2H2_sf"/>
</dbReference>
<evidence type="ECO:0000256" key="6">
    <source>
        <dbReference type="ARBA" id="ARBA00023015"/>
    </source>
</evidence>
<evidence type="ECO:0000313" key="19">
    <source>
        <dbReference type="Proteomes" id="UP000322000"/>
    </source>
</evidence>
<evidence type="ECO:0000256" key="1">
    <source>
        <dbReference type="ARBA" id="ARBA00004642"/>
    </source>
</evidence>
<dbReference type="Proteomes" id="UP000322000">
    <property type="component" value="Chromosome 4"/>
</dbReference>
<dbReference type="AlphaFoldDB" id="A0A7E5VDU1"/>
<evidence type="ECO:0000256" key="9">
    <source>
        <dbReference type="ARBA" id="ARBA00023163"/>
    </source>
</evidence>
<keyword evidence="3 14" id="KW-0479">Metal-binding</keyword>
<dbReference type="GO" id="GO:0043565">
    <property type="term" value="F:sequence-specific DNA binding"/>
    <property type="evidence" value="ECO:0007669"/>
    <property type="project" value="InterPro"/>
</dbReference>
<dbReference type="PROSITE" id="PS51915">
    <property type="entry name" value="ZAD"/>
    <property type="match status" value="1"/>
</dbReference>
<keyword evidence="9" id="KW-0804">Transcription</keyword>
<dbReference type="SUPFAM" id="SSF57667">
    <property type="entry name" value="beta-beta-alpha zinc fingers"/>
    <property type="match status" value="1"/>
</dbReference>
<feature type="compositionally biased region" description="Basic and acidic residues" evidence="15">
    <location>
        <begin position="724"/>
        <end position="734"/>
    </location>
</feature>
<reference evidence="20" key="1">
    <citation type="submission" date="2025-08" db="UniProtKB">
        <authorList>
            <consortium name="RefSeq"/>
        </authorList>
    </citation>
    <scope>IDENTIFICATION</scope>
</reference>
<feature type="binding site" evidence="14">
    <location>
        <position position="325"/>
    </location>
    <ligand>
        <name>Zn(2+)</name>
        <dbReference type="ChEBI" id="CHEBI:29105"/>
    </ligand>
</feature>
<accession>A0A7E5VDU1</accession>
<keyword evidence="19" id="KW-1185">Reference proteome</keyword>
<feature type="compositionally biased region" description="Polar residues" evidence="15">
    <location>
        <begin position="739"/>
        <end position="748"/>
    </location>
</feature>
<feature type="domain" description="ZAD" evidence="18">
    <location>
        <begin position="323"/>
        <end position="406"/>
    </location>
</feature>
<feature type="domain" description="C2H2-type" evidence="16">
    <location>
        <begin position="540"/>
        <end position="568"/>
    </location>
</feature>
<organism evidence="19 20">
    <name type="scientific">Trichoplusia ni</name>
    <name type="common">Cabbage looper</name>
    <dbReference type="NCBI Taxonomy" id="7111"/>
    <lineage>
        <taxon>Eukaryota</taxon>
        <taxon>Metazoa</taxon>
        <taxon>Ecdysozoa</taxon>
        <taxon>Arthropoda</taxon>
        <taxon>Hexapoda</taxon>
        <taxon>Insecta</taxon>
        <taxon>Pterygota</taxon>
        <taxon>Neoptera</taxon>
        <taxon>Endopterygota</taxon>
        <taxon>Lepidoptera</taxon>
        <taxon>Glossata</taxon>
        <taxon>Ditrysia</taxon>
        <taxon>Noctuoidea</taxon>
        <taxon>Noctuidae</taxon>
        <taxon>Plusiinae</taxon>
        <taxon>Trichoplusia</taxon>
    </lineage>
</organism>